<name>A0ABQ8U1N8_PERAM</name>
<proteinExistence type="predicted"/>
<dbReference type="Gene3D" id="3.30.420.10">
    <property type="entry name" value="Ribonuclease H-like superfamily/Ribonuclease H"/>
    <property type="match status" value="1"/>
</dbReference>
<evidence type="ECO:0000313" key="2">
    <source>
        <dbReference type="EMBL" id="KAJ4451565.1"/>
    </source>
</evidence>
<comment type="subcellular location">
    <subcellularLocation>
        <location evidence="1">Nucleus</location>
    </subcellularLocation>
</comment>
<dbReference type="InterPro" id="IPR009057">
    <property type="entry name" value="Homeodomain-like_sf"/>
</dbReference>
<sequence>MRHKPKTDIQEVKIRTYDIRASFKQSDSARAHLELGAIYVRDNLLDVVVSLPDYEPEDSGFDSQLFPRNFQGYRIWNVVHPVLLLEKLVSHASNKMRHLNKFEVYHALLLLREGQSLRQVAREFDVSPSVVPRLRNRHRRTDRNVRNRPATPQTLQELGVALKEKWENIPQEEIQNLIRTVPQRCQPVIECRGGHT</sequence>
<keyword evidence="3" id="KW-1185">Reference proteome</keyword>
<dbReference type="SUPFAM" id="SSF46689">
    <property type="entry name" value="Homeodomain-like"/>
    <property type="match status" value="1"/>
</dbReference>
<dbReference type="InterPro" id="IPR036397">
    <property type="entry name" value="RNaseH_sf"/>
</dbReference>
<evidence type="ECO:0000313" key="3">
    <source>
        <dbReference type="Proteomes" id="UP001148838"/>
    </source>
</evidence>
<gene>
    <name evidence="2" type="ORF">ANN_03034</name>
</gene>
<accession>A0ABQ8U1N8</accession>
<evidence type="ECO:0008006" key="4">
    <source>
        <dbReference type="Google" id="ProtNLM"/>
    </source>
</evidence>
<reference evidence="2 3" key="1">
    <citation type="journal article" date="2022" name="Allergy">
        <title>Genome assembly and annotation of Periplaneta americana reveal a comprehensive cockroach allergen profile.</title>
        <authorList>
            <person name="Wang L."/>
            <person name="Xiong Q."/>
            <person name="Saelim N."/>
            <person name="Wang L."/>
            <person name="Nong W."/>
            <person name="Wan A.T."/>
            <person name="Shi M."/>
            <person name="Liu X."/>
            <person name="Cao Q."/>
            <person name="Hui J.H.L."/>
            <person name="Sookrung N."/>
            <person name="Leung T.F."/>
            <person name="Tungtrongchitr A."/>
            <person name="Tsui S.K.W."/>
        </authorList>
    </citation>
    <scope>NUCLEOTIDE SEQUENCE [LARGE SCALE GENOMIC DNA]</scope>
    <source>
        <strain evidence="2">PWHHKU_190912</strain>
    </source>
</reference>
<dbReference type="EMBL" id="JAJSOF020000001">
    <property type="protein sequence ID" value="KAJ4451565.1"/>
    <property type="molecule type" value="Genomic_DNA"/>
</dbReference>
<protein>
    <recommendedName>
        <fullName evidence="4">Transposase IS30-like HTH domain-containing protein</fullName>
    </recommendedName>
</protein>
<organism evidence="2 3">
    <name type="scientific">Periplaneta americana</name>
    <name type="common">American cockroach</name>
    <name type="synonym">Blatta americana</name>
    <dbReference type="NCBI Taxonomy" id="6978"/>
    <lineage>
        <taxon>Eukaryota</taxon>
        <taxon>Metazoa</taxon>
        <taxon>Ecdysozoa</taxon>
        <taxon>Arthropoda</taxon>
        <taxon>Hexapoda</taxon>
        <taxon>Insecta</taxon>
        <taxon>Pterygota</taxon>
        <taxon>Neoptera</taxon>
        <taxon>Polyneoptera</taxon>
        <taxon>Dictyoptera</taxon>
        <taxon>Blattodea</taxon>
        <taxon>Blattoidea</taxon>
        <taxon>Blattidae</taxon>
        <taxon>Blattinae</taxon>
        <taxon>Periplaneta</taxon>
    </lineage>
</organism>
<dbReference type="Proteomes" id="UP001148838">
    <property type="component" value="Unassembled WGS sequence"/>
</dbReference>
<comment type="caution">
    <text evidence="2">The sequence shown here is derived from an EMBL/GenBank/DDBJ whole genome shotgun (WGS) entry which is preliminary data.</text>
</comment>
<evidence type="ECO:0000256" key="1">
    <source>
        <dbReference type="ARBA" id="ARBA00004123"/>
    </source>
</evidence>